<dbReference type="Pfam" id="PF17800">
    <property type="entry name" value="NPL"/>
    <property type="match status" value="2"/>
</dbReference>
<evidence type="ECO:0000313" key="3">
    <source>
        <dbReference type="Proteomes" id="UP000292282"/>
    </source>
</evidence>
<dbReference type="AlphaFoldDB" id="A0A4Q9LQ40"/>
<accession>A0A4Q9LQ40</accession>
<evidence type="ECO:0000313" key="2">
    <source>
        <dbReference type="EMBL" id="TBU10633.1"/>
    </source>
</evidence>
<feature type="domain" description="Nucleoplasmin-like" evidence="1">
    <location>
        <begin position="15"/>
        <end position="91"/>
    </location>
</feature>
<dbReference type="OrthoDB" id="1902587at2759"/>
<proteinExistence type="predicted"/>
<dbReference type="InterPro" id="IPR041232">
    <property type="entry name" value="NPL"/>
</dbReference>
<gene>
    <name evidence="2" type="ORF">CWI38_1637p0010</name>
</gene>
<keyword evidence="3" id="KW-1185">Reference proteome</keyword>
<sequence length="200" mass="23046">MYEFFCVKAGPDIKTISLDQTCNLLHATLDINFETKNSTSVIIEYDDRSFILCTLTPEVCENFNFSLELPEKQTFRIFTTEKNSVYLNGIYTNNISERKSKISIFYLYLKPYEESTLNIPNDVEFTVATLDNKNTSLSRTSVIVEIEECDVTLCTLIPYNLNNTSFSFAYKSNNTTKFKLIGQDNVFLIGKIITYEEKNQ</sequence>
<dbReference type="Gene3D" id="2.60.120.340">
    <property type="entry name" value="Nucleoplasmin core domain"/>
    <property type="match status" value="2"/>
</dbReference>
<dbReference type="EMBL" id="PITK01001637">
    <property type="protein sequence ID" value="TBU10633.1"/>
    <property type="molecule type" value="Genomic_DNA"/>
</dbReference>
<dbReference type="VEuPathDB" id="MicrosporidiaDB:CWI38_1637p0010"/>
<dbReference type="Proteomes" id="UP000292282">
    <property type="component" value="Unassembled WGS sequence"/>
</dbReference>
<protein>
    <recommendedName>
        <fullName evidence="1">Nucleoplasmin-like domain-containing protein</fullName>
    </recommendedName>
</protein>
<name>A0A4Q9LQ40_9MICR</name>
<evidence type="ECO:0000259" key="1">
    <source>
        <dbReference type="Pfam" id="PF17800"/>
    </source>
</evidence>
<comment type="caution">
    <text evidence="2">The sequence shown here is derived from an EMBL/GenBank/DDBJ whole genome shotgun (WGS) entry which is preliminary data.</text>
</comment>
<reference evidence="2 3" key="1">
    <citation type="submission" date="2017-12" db="EMBL/GenBank/DDBJ databases">
        <authorList>
            <person name="Pombert J.-F."/>
            <person name="Haag K.L."/>
            <person name="Ebert D."/>
        </authorList>
    </citation>
    <scope>NUCLEOTIDE SEQUENCE [LARGE SCALE GENOMIC DNA]</scope>
    <source>
        <strain evidence="2">IL-G-3</strain>
    </source>
</reference>
<organism evidence="2 3">
    <name type="scientific">Hamiltosporidium tvaerminnensis</name>
    <dbReference type="NCBI Taxonomy" id="1176355"/>
    <lineage>
        <taxon>Eukaryota</taxon>
        <taxon>Fungi</taxon>
        <taxon>Fungi incertae sedis</taxon>
        <taxon>Microsporidia</taxon>
        <taxon>Dubosqiidae</taxon>
        <taxon>Hamiltosporidium</taxon>
    </lineage>
</organism>
<feature type="domain" description="Nucleoplasmin-like" evidence="1">
    <location>
        <begin position="107"/>
        <end position="192"/>
    </location>
</feature>